<accession>A0ABW8T848</accession>
<dbReference type="RefSeq" id="WP_406770719.1">
    <property type="nucleotide sequence ID" value="NZ_JBJHZZ010000015.1"/>
</dbReference>
<dbReference type="InterPro" id="IPR043519">
    <property type="entry name" value="NT_sf"/>
</dbReference>
<dbReference type="SUPFAM" id="SSF81301">
    <property type="entry name" value="Nucleotidyltransferase"/>
    <property type="match status" value="1"/>
</dbReference>
<proteinExistence type="predicted"/>
<gene>
    <name evidence="2" type="ORF">ACJDUG_15135</name>
</gene>
<dbReference type="Pfam" id="PF01909">
    <property type="entry name" value="NTP_transf_2"/>
    <property type="match status" value="1"/>
</dbReference>
<dbReference type="CDD" id="cd05403">
    <property type="entry name" value="NT_KNTase_like"/>
    <property type="match status" value="1"/>
</dbReference>
<protein>
    <submittedName>
        <fullName evidence="2">Nucleotidyltransferase family protein</fullName>
    </submittedName>
</protein>
<feature type="domain" description="Polymerase nucleotidyl transferase" evidence="1">
    <location>
        <begin position="21"/>
        <end position="62"/>
    </location>
</feature>
<reference evidence="2 3" key="1">
    <citation type="submission" date="2024-11" db="EMBL/GenBank/DDBJ databases">
        <authorList>
            <person name="Heng Y.C."/>
            <person name="Lim A.C.H."/>
            <person name="Lee J.K.Y."/>
            <person name="Kittelmann S."/>
        </authorList>
    </citation>
    <scope>NUCLEOTIDE SEQUENCE [LARGE SCALE GENOMIC DNA]</scope>
    <source>
        <strain evidence="2 3">WILCCON 0185</strain>
    </source>
</reference>
<dbReference type="InterPro" id="IPR002934">
    <property type="entry name" value="Polymerase_NTP_transf_dom"/>
</dbReference>
<name>A0ABW8T848_9CLOT</name>
<evidence type="ECO:0000313" key="2">
    <source>
        <dbReference type="EMBL" id="MFL0248291.1"/>
    </source>
</evidence>
<organism evidence="2 3">
    <name type="scientific">Candidatus Clostridium stratigraminis</name>
    <dbReference type="NCBI Taxonomy" id="3381661"/>
    <lineage>
        <taxon>Bacteria</taxon>
        <taxon>Bacillati</taxon>
        <taxon>Bacillota</taxon>
        <taxon>Clostridia</taxon>
        <taxon>Eubacteriales</taxon>
        <taxon>Clostridiaceae</taxon>
        <taxon>Clostridium</taxon>
    </lineage>
</organism>
<dbReference type="EMBL" id="JBJHZZ010000015">
    <property type="protein sequence ID" value="MFL0248291.1"/>
    <property type="molecule type" value="Genomic_DNA"/>
</dbReference>
<sequence>MDNSVINKLKQKNKELIDIVIQKIRKEYQNDIDLIGVCGSFFTGDFHEKSDLDLLVVLNNERGWGFSTCFILDGVGYDLYGSPWTKLEKMASFDHTFVSHVIDVDIVYCREPECRERFMQLRKKALNIINSSMTPEILEKSRKHLEDATLAYGKMMLEEEIGVVRKLSGDIIYHLTNTVCFLNHSYFKLGVKHQLEEMLAMKHVPKRFEEYFNDVMYAASVIAIKETAAKLIKAVKKIYDEIEGETLEKAVPTKDNLKGTYEEIWSNWKNKMQYAAVHKDLLLAFSSGVSCQGFYDEMHKERGTAPINLMKHFQAKNLDSFVDAFEEAMQLYKEEYDRLHMQVLTYDSIDAFRKDYLGLDNV</sequence>
<keyword evidence="3" id="KW-1185">Reference proteome</keyword>
<evidence type="ECO:0000313" key="3">
    <source>
        <dbReference type="Proteomes" id="UP001623591"/>
    </source>
</evidence>
<dbReference type="Gene3D" id="3.30.460.10">
    <property type="entry name" value="Beta Polymerase, domain 2"/>
    <property type="match status" value="1"/>
</dbReference>
<comment type="caution">
    <text evidence="2">The sequence shown here is derived from an EMBL/GenBank/DDBJ whole genome shotgun (WGS) entry which is preliminary data.</text>
</comment>
<evidence type="ECO:0000259" key="1">
    <source>
        <dbReference type="Pfam" id="PF01909"/>
    </source>
</evidence>
<dbReference type="Proteomes" id="UP001623591">
    <property type="component" value="Unassembled WGS sequence"/>
</dbReference>